<dbReference type="EMBL" id="JAGSXH010000147">
    <property type="protein sequence ID" value="MBS2966407.1"/>
    <property type="molecule type" value="Genomic_DNA"/>
</dbReference>
<dbReference type="InterPro" id="IPR049552">
    <property type="entry name" value="PKS_DH_N"/>
</dbReference>
<dbReference type="PROSITE" id="PS52019">
    <property type="entry name" value="PKS_MFAS_DH"/>
    <property type="match status" value="1"/>
</dbReference>
<dbReference type="CDD" id="cd08956">
    <property type="entry name" value="KR_3_FAS_SDR_x"/>
    <property type="match status" value="1"/>
</dbReference>
<dbReference type="SUPFAM" id="SSF47336">
    <property type="entry name" value="ACP-like"/>
    <property type="match status" value="1"/>
</dbReference>
<dbReference type="InterPro" id="IPR042104">
    <property type="entry name" value="PKS_dehydratase_sf"/>
</dbReference>
<dbReference type="Proteomes" id="UP000677913">
    <property type="component" value="Unassembled WGS sequence"/>
</dbReference>
<dbReference type="Pfam" id="PF21089">
    <property type="entry name" value="PKS_DH_N"/>
    <property type="match status" value="1"/>
</dbReference>
<dbReference type="RefSeq" id="WP_211471446.1">
    <property type="nucleotide sequence ID" value="NZ_JAGSXH010000147.1"/>
</dbReference>
<dbReference type="SMART" id="SM01294">
    <property type="entry name" value="PKS_PP_betabranch"/>
    <property type="match status" value="1"/>
</dbReference>
<dbReference type="InterPro" id="IPR036291">
    <property type="entry name" value="NAD(P)-bd_dom_sf"/>
</dbReference>
<organism evidence="7 8">
    <name type="scientific">Actinocrinis puniceicyclus</name>
    <dbReference type="NCBI Taxonomy" id="977794"/>
    <lineage>
        <taxon>Bacteria</taxon>
        <taxon>Bacillati</taxon>
        <taxon>Actinomycetota</taxon>
        <taxon>Actinomycetes</taxon>
        <taxon>Catenulisporales</taxon>
        <taxon>Actinospicaceae</taxon>
        <taxon>Actinocrinis</taxon>
    </lineage>
</organism>
<evidence type="ECO:0000259" key="6">
    <source>
        <dbReference type="PROSITE" id="PS52019"/>
    </source>
</evidence>
<dbReference type="GO" id="GO:0006633">
    <property type="term" value="P:fatty acid biosynthetic process"/>
    <property type="evidence" value="ECO:0007669"/>
    <property type="project" value="TreeGrafter"/>
</dbReference>
<dbReference type="InterPro" id="IPR049551">
    <property type="entry name" value="PKS_DH_C"/>
</dbReference>
<evidence type="ECO:0000256" key="4">
    <source>
        <dbReference type="PROSITE-ProRule" id="PRU01363"/>
    </source>
</evidence>
<sequence length="980" mass="103287">QPSDLGLTEPGHPLLGAQITQPDGTTAFTGRLSQRTHPWLADHTITGTVLLPGTALLDLALHAAHRLDYNHIDELTLQAPLLLPENTEIQIHVTVAAPDHNDHRRLDVHSRPHTEDEQEQTNWTHHATATLTTEPTTPNATTAANPRTAALTTWPPTDAQPLGTEGFYDALAEQGYEYGPTFQGMQAAWKHGETLYAEVNLPQDTNTDGFGIHPALLDAALHTLVLNKMLDENGTSAEPAPPQVPFSFSGVTLHAADSTTLRVRLSSADGNGWSIIAADTSGAPVITVEAVAVRAVTAPQTQTRRHPDIYQFTWPTIPTPAAGAGSTLAGTWAVLGPDPFGLGETIAPTRYPDLRALREAVTKGANPPDTVFVSCFSEQPSDSEIIASVHQSAHSTLALVQDWLSDDRFETTRLALVTRGAVATDTDEDVADLRHAPIWGLIRSAQSENPGRFVLIDLDSDTSTGTESADSSTLIPAALAAGEPYLAVREAELRVPRLAHADTSTLRPREDLFDPEGTVLVTGATGTLGTLLVRHLATRLGAKHLLLLSRRGIGGPGAAQLHAELTDLGVDVRIEACDAADRGALAAVLAGIPAEHPLSAVIHTAGVLKDATLGTQTPEHFDTVLRPKADAAWNLHELTRELPLKSFVIYSSAAGILGTPGQANYATANTFLDALAHRRRAAGLPAISLAWDLWEQTSGISAKLSDADRSRIEEYGVRTIQSDYGLELFDTACASDHRVVMPSRLDKPSLRKHAENGTLPAVLRGLVRVRAGRSGTGAAPDLRAKLAALPEADRPQAVLDAVLAATASVLGYTAADDVDDERGFLDLGFDSLTAVELRNRLGAATGLRLPTTLVFDHPTPAAMAVHLAEALSPEPGEADAAGVTGTTGVTDTASTAVAAADLDDAAVTRLLAAIAPARLREAGILDRLLQLSGATAGAASAGAPSGGPETAAQADSAIDQIDELDLEDLVKLALDPSEKF</sequence>
<evidence type="ECO:0000259" key="5">
    <source>
        <dbReference type="PROSITE" id="PS50075"/>
    </source>
</evidence>
<evidence type="ECO:0000256" key="3">
    <source>
        <dbReference type="ARBA" id="ARBA00022679"/>
    </source>
</evidence>
<keyword evidence="2" id="KW-0597">Phosphoprotein</keyword>
<dbReference type="PROSITE" id="PS00012">
    <property type="entry name" value="PHOSPHOPANTETHEINE"/>
    <property type="match status" value="1"/>
</dbReference>
<dbReference type="GO" id="GO:0004312">
    <property type="term" value="F:fatty acid synthase activity"/>
    <property type="evidence" value="ECO:0007669"/>
    <property type="project" value="TreeGrafter"/>
</dbReference>
<dbReference type="InterPro" id="IPR055123">
    <property type="entry name" value="SpnB-like_Rossmann"/>
</dbReference>
<gene>
    <name evidence="7" type="ORF">KGA66_25420</name>
</gene>
<dbReference type="Pfam" id="PF08659">
    <property type="entry name" value="KR"/>
    <property type="match status" value="1"/>
</dbReference>
<dbReference type="InterPro" id="IPR013968">
    <property type="entry name" value="PKS_KR"/>
</dbReference>
<dbReference type="Gene3D" id="1.10.1200.10">
    <property type="entry name" value="ACP-like"/>
    <property type="match status" value="1"/>
</dbReference>
<feature type="domain" description="PKS/mFAS DH" evidence="6">
    <location>
        <begin position="12"/>
        <end position="302"/>
    </location>
</feature>
<accession>A0A8J7WUY2</accession>
<dbReference type="Pfam" id="PF22953">
    <property type="entry name" value="SpnB_Rossmann"/>
    <property type="match status" value="1"/>
</dbReference>
<dbReference type="InterPro" id="IPR020806">
    <property type="entry name" value="PKS_PP-bd"/>
</dbReference>
<dbReference type="InterPro" id="IPR049900">
    <property type="entry name" value="PKS_mFAS_DH"/>
</dbReference>
<dbReference type="Pfam" id="PF14765">
    <property type="entry name" value="PS-DH"/>
    <property type="match status" value="1"/>
</dbReference>
<dbReference type="InterPro" id="IPR050091">
    <property type="entry name" value="PKS_NRPS_Biosynth_Enz"/>
</dbReference>
<dbReference type="InterPro" id="IPR036736">
    <property type="entry name" value="ACP-like_sf"/>
</dbReference>
<dbReference type="Gene3D" id="3.40.50.720">
    <property type="entry name" value="NAD(P)-binding Rossmann-like Domain"/>
    <property type="match status" value="1"/>
</dbReference>
<dbReference type="PROSITE" id="PS50075">
    <property type="entry name" value="CARRIER"/>
    <property type="match status" value="1"/>
</dbReference>
<dbReference type="SMART" id="SM00826">
    <property type="entry name" value="PKS_DH"/>
    <property type="match status" value="1"/>
</dbReference>
<comment type="caution">
    <text evidence="7">The sequence shown here is derived from an EMBL/GenBank/DDBJ whole genome shotgun (WGS) entry which is preliminary data.</text>
</comment>
<keyword evidence="3" id="KW-0808">Transferase</keyword>
<evidence type="ECO:0000313" key="8">
    <source>
        <dbReference type="Proteomes" id="UP000677913"/>
    </source>
</evidence>
<feature type="active site" description="Proton donor; for dehydratase activity" evidence="4">
    <location>
        <position position="218"/>
    </location>
</feature>
<dbReference type="AlphaFoldDB" id="A0A8J7WUY2"/>
<evidence type="ECO:0000256" key="2">
    <source>
        <dbReference type="ARBA" id="ARBA00022553"/>
    </source>
</evidence>
<protein>
    <submittedName>
        <fullName evidence="7">SDR family NAD(P)-dependent oxidoreductase</fullName>
    </submittedName>
</protein>
<dbReference type="PANTHER" id="PTHR43775">
    <property type="entry name" value="FATTY ACID SYNTHASE"/>
    <property type="match status" value="1"/>
</dbReference>
<dbReference type="InterPro" id="IPR057326">
    <property type="entry name" value="KR_dom"/>
</dbReference>
<feature type="region of interest" description="C-terminal hotdog fold" evidence="4">
    <location>
        <begin position="159"/>
        <end position="302"/>
    </location>
</feature>
<dbReference type="InterPro" id="IPR020807">
    <property type="entry name" value="PKS_DH"/>
</dbReference>
<dbReference type="Pfam" id="PF00550">
    <property type="entry name" value="PP-binding"/>
    <property type="match status" value="1"/>
</dbReference>
<proteinExistence type="predicted"/>
<feature type="domain" description="Carrier" evidence="5">
    <location>
        <begin position="796"/>
        <end position="871"/>
    </location>
</feature>
<name>A0A8J7WUY2_9ACTN</name>
<keyword evidence="1" id="KW-0596">Phosphopantetheine</keyword>
<dbReference type="Gene3D" id="3.10.129.110">
    <property type="entry name" value="Polyketide synthase dehydratase"/>
    <property type="match status" value="1"/>
</dbReference>
<keyword evidence="8" id="KW-1185">Reference proteome</keyword>
<feature type="active site" description="Proton acceptor; for dehydratase activity" evidence="4">
    <location>
        <position position="43"/>
    </location>
</feature>
<reference evidence="7" key="1">
    <citation type="submission" date="2021-04" db="EMBL/GenBank/DDBJ databases">
        <title>Genome based classification of Actinospica acidithermotolerans sp. nov., an actinobacterium isolated from an Indonesian hot spring.</title>
        <authorList>
            <person name="Kusuma A.B."/>
            <person name="Putra K.E."/>
            <person name="Nafisah S."/>
            <person name="Loh J."/>
            <person name="Nouioui I."/>
            <person name="Goodfellow M."/>
        </authorList>
    </citation>
    <scope>NUCLEOTIDE SEQUENCE</scope>
    <source>
        <strain evidence="7">DSM 45618</strain>
    </source>
</reference>
<evidence type="ECO:0000313" key="7">
    <source>
        <dbReference type="EMBL" id="MBS2966407.1"/>
    </source>
</evidence>
<feature type="region of interest" description="N-terminal hotdog fold" evidence="4">
    <location>
        <begin position="12"/>
        <end position="138"/>
    </location>
</feature>
<dbReference type="SMART" id="SM00823">
    <property type="entry name" value="PKS_PP"/>
    <property type="match status" value="1"/>
</dbReference>
<dbReference type="InterPro" id="IPR006162">
    <property type="entry name" value="Ppantetheine_attach_site"/>
</dbReference>
<dbReference type="GO" id="GO:0031177">
    <property type="term" value="F:phosphopantetheine binding"/>
    <property type="evidence" value="ECO:0007669"/>
    <property type="project" value="InterPro"/>
</dbReference>
<feature type="non-terminal residue" evidence="7">
    <location>
        <position position="1"/>
    </location>
</feature>
<dbReference type="InterPro" id="IPR009081">
    <property type="entry name" value="PP-bd_ACP"/>
</dbReference>
<dbReference type="SUPFAM" id="SSF51735">
    <property type="entry name" value="NAD(P)-binding Rossmann-fold domains"/>
    <property type="match status" value="2"/>
</dbReference>
<dbReference type="PANTHER" id="PTHR43775:SF51">
    <property type="entry name" value="INACTIVE PHENOLPHTHIOCEROL SYNTHESIS POLYKETIDE SYNTHASE TYPE I PKS1-RELATED"/>
    <property type="match status" value="1"/>
</dbReference>
<dbReference type="FunFam" id="1.10.1200.10:FF:000007">
    <property type="entry name" value="Probable polyketide synthase pks17"/>
    <property type="match status" value="1"/>
</dbReference>
<dbReference type="SMART" id="SM00822">
    <property type="entry name" value="PKS_KR"/>
    <property type="match status" value="1"/>
</dbReference>
<evidence type="ECO:0000256" key="1">
    <source>
        <dbReference type="ARBA" id="ARBA00022450"/>
    </source>
</evidence>